<feature type="signal peptide" evidence="1">
    <location>
        <begin position="1"/>
        <end position="32"/>
    </location>
</feature>
<feature type="chain" id="PRO_5013028856" description="Secreted protein" evidence="1">
    <location>
        <begin position="33"/>
        <end position="458"/>
    </location>
</feature>
<evidence type="ECO:0000313" key="2">
    <source>
        <dbReference type="EMBL" id="OUR96819.1"/>
    </source>
</evidence>
<evidence type="ECO:0008006" key="4">
    <source>
        <dbReference type="Google" id="ProtNLM"/>
    </source>
</evidence>
<accession>A0A1Y5FCY5</accession>
<evidence type="ECO:0000256" key="1">
    <source>
        <dbReference type="SAM" id="SignalP"/>
    </source>
</evidence>
<dbReference type="AlphaFoldDB" id="A0A1Y5FCY5"/>
<proteinExistence type="predicted"/>
<protein>
    <recommendedName>
        <fullName evidence="4">Secreted protein</fullName>
    </recommendedName>
</protein>
<comment type="caution">
    <text evidence="2">The sequence shown here is derived from an EMBL/GenBank/DDBJ whole genome shotgun (WGS) entry which is preliminary data.</text>
</comment>
<reference evidence="3" key="1">
    <citation type="journal article" date="2017" name="Proc. Natl. Acad. Sci. U.S.A.">
        <title>Simulation of Deepwater Horizon oil plume reveals substrate specialization within a complex community of hydrocarbon-degraders.</title>
        <authorList>
            <person name="Hu P."/>
            <person name="Dubinsky E.A."/>
            <person name="Probst A.J."/>
            <person name="Wang J."/>
            <person name="Sieber C.M.K."/>
            <person name="Tom L.M."/>
            <person name="Gardinali P."/>
            <person name="Banfield J.F."/>
            <person name="Atlas R.M."/>
            <person name="Andersen G.L."/>
        </authorList>
    </citation>
    <scope>NUCLEOTIDE SEQUENCE [LARGE SCALE GENOMIC DNA]</scope>
</reference>
<dbReference type="EMBL" id="MAAO01000006">
    <property type="protein sequence ID" value="OUR96819.1"/>
    <property type="molecule type" value="Genomic_DNA"/>
</dbReference>
<gene>
    <name evidence="2" type="ORF">A9Q84_10800</name>
</gene>
<organism evidence="2 3">
    <name type="scientific">Halobacteriovorax marinus</name>
    <dbReference type="NCBI Taxonomy" id="97084"/>
    <lineage>
        <taxon>Bacteria</taxon>
        <taxon>Pseudomonadati</taxon>
        <taxon>Bdellovibrionota</taxon>
        <taxon>Bacteriovoracia</taxon>
        <taxon>Bacteriovoracales</taxon>
        <taxon>Halobacteriovoraceae</taxon>
        <taxon>Halobacteriovorax</taxon>
    </lineage>
</organism>
<sequence length="458" mass="51373">MLFRISFIKFILVFSRPSIILLSALLSTSSFAQTDQLLTPQTHNLINQVATQFNTINSETILEKLTNSSESTLQLIAIEKAIDKEFNNLITAGLSTAEAIRDIENYAEEQTIILPKDIRENLLNFVSDILNRKKQRNKLLLDDTSPNLFYESLFGQLEKMREQSKNEWLEVINDKAKSLNKLKYPSHPRRILQRDITISKSESFSASVKASIFGVEISAGPKLSFERRFVINAKLLAPGHEPIVVQSASLGVGVLNHSTDRRIVYLCTVTAQAVHKLTGTAGLTVFGTGASIERGRWESLSVQQTSELKEVPFAHANGRRYNLADIENECKNSFYKRVKASMSKELKLAASELVYRNSQNECATDYQCYDWHRSLLGIIRMASVPRCDTTIVNGNPINICKVRGRKGNACAVVDKNGKRLSAGFFEYPCDNGLKCTVVSEGGWFTNGKIYDVWRAQCL</sequence>
<name>A0A1Y5FCY5_9BACT</name>
<dbReference type="Proteomes" id="UP000196531">
    <property type="component" value="Unassembled WGS sequence"/>
</dbReference>
<keyword evidence="1" id="KW-0732">Signal</keyword>
<evidence type="ECO:0000313" key="3">
    <source>
        <dbReference type="Proteomes" id="UP000196531"/>
    </source>
</evidence>